<reference evidence="1 2" key="1">
    <citation type="journal article" date="2018" name="Nat. Biotechnol.">
        <title>A standardized bacterial taxonomy based on genome phylogeny substantially revises the tree of life.</title>
        <authorList>
            <person name="Parks D.H."/>
            <person name="Chuvochina M."/>
            <person name="Waite D.W."/>
            <person name="Rinke C."/>
            <person name="Skarshewski A."/>
            <person name="Chaumeil P.A."/>
            <person name="Hugenholtz P."/>
        </authorList>
    </citation>
    <scope>NUCLEOTIDE SEQUENCE [LARGE SCALE GENOMIC DNA]</scope>
    <source>
        <strain evidence="1">UBA11978</strain>
    </source>
</reference>
<accession>A0A350P169</accession>
<protein>
    <submittedName>
        <fullName evidence="1">Uncharacterized protein</fullName>
    </submittedName>
</protein>
<sequence>MTLATAINLEKLNTFELYKHYAAMASSLELVTLESKEVLLAEMEACARLKSRKIDSIYHLITKHESNLEVGKKYKADVMTAMKHEQAEINALRGLLKEIRRRGYADGNKIEGHSYTYTVIPNPALTVEVSSDINDWSQDERDQFAMVEETIKTTHYKSANGKHII</sequence>
<organism evidence="1 2">
    <name type="scientific">Alteromonas australica</name>
    <dbReference type="NCBI Taxonomy" id="589873"/>
    <lineage>
        <taxon>Bacteria</taxon>
        <taxon>Pseudomonadati</taxon>
        <taxon>Pseudomonadota</taxon>
        <taxon>Gammaproteobacteria</taxon>
        <taxon>Alteromonadales</taxon>
        <taxon>Alteromonadaceae</taxon>
        <taxon>Alteromonas/Salinimonas group</taxon>
        <taxon>Alteromonas</taxon>
    </lineage>
</organism>
<evidence type="ECO:0000313" key="2">
    <source>
        <dbReference type="Proteomes" id="UP000263517"/>
    </source>
</evidence>
<dbReference type="EMBL" id="DNAN01000164">
    <property type="protein sequence ID" value="HAW75036.1"/>
    <property type="molecule type" value="Genomic_DNA"/>
</dbReference>
<proteinExistence type="predicted"/>
<gene>
    <name evidence="1" type="ORF">DCW74_04780</name>
</gene>
<evidence type="ECO:0000313" key="1">
    <source>
        <dbReference type="EMBL" id="HAW75036.1"/>
    </source>
</evidence>
<comment type="caution">
    <text evidence="1">The sequence shown here is derived from an EMBL/GenBank/DDBJ whole genome shotgun (WGS) entry which is preliminary data.</text>
</comment>
<dbReference type="AlphaFoldDB" id="A0A350P169"/>
<feature type="non-terminal residue" evidence="1">
    <location>
        <position position="165"/>
    </location>
</feature>
<dbReference type="Proteomes" id="UP000263517">
    <property type="component" value="Unassembled WGS sequence"/>
</dbReference>
<name>A0A350P169_9ALTE</name>